<keyword evidence="2" id="KW-1185">Reference proteome</keyword>
<name>A0A9P9YSE1_9MUSC</name>
<organism evidence="1 2">
    <name type="scientific">Drosophila gunungcola</name>
    <name type="common">fruit fly</name>
    <dbReference type="NCBI Taxonomy" id="103775"/>
    <lineage>
        <taxon>Eukaryota</taxon>
        <taxon>Metazoa</taxon>
        <taxon>Ecdysozoa</taxon>
        <taxon>Arthropoda</taxon>
        <taxon>Hexapoda</taxon>
        <taxon>Insecta</taxon>
        <taxon>Pterygota</taxon>
        <taxon>Neoptera</taxon>
        <taxon>Endopterygota</taxon>
        <taxon>Diptera</taxon>
        <taxon>Brachycera</taxon>
        <taxon>Muscomorpha</taxon>
        <taxon>Ephydroidea</taxon>
        <taxon>Drosophilidae</taxon>
        <taxon>Drosophila</taxon>
        <taxon>Sophophora</taxon>
    </lineage>
</organism>
<sequence>GIQFQVPATSTATDSGSVLAEARFQCQYLHDCRTDKHEKLASASSFIAVLIARQLLPSLAAKPQKGAPSKITRE</sequence>
<proteinExistence type="predicted"/>
<reference evidence="1" key="1">
    <citation type="journal article" date="2023" name="Genome Biol. Evol.">
        <title>Long-read-based Genome Assembly of Drosophila gunungcola Reveals Fewer Chemosensory Genes in Flower-breeding Species.</title>
        <authorList>
            <person name="Negi A."/>
            <person name="Liao B.Y."/>
            <person name="Yeh S.D."/>
        </authorList>
    </citation>
    <scope>NUCLEOTIDE SEQUENCE</scope>
    <source>
        <strain evidence="1">Sukarami</strain>
    </source>
</reference>
<gene>
    <name evidence="1" type="ORF">M5D96_003328</name>
</gene>
<protein>
    <submittedName>
        <fullName evidence="1">Uncharacterized protein</fullName>
    </submittedName>
</protein>
<dbReference type="Proteomes" id="UP001059596">
    <property type="component" value="Unassembled WGS sequence"/>
</dbReference>
<evidence type="ECO:0000313" key="2">
    <source>
        <dbReference type="Proteomes" id="UP001059596"/>
    </source>
</evidence>
<comment type="caution">
    <text evidence="1">The sequence shown here is derived from an EMBL/GenBank/DDBJ whole genome shotgun (WGS) entry which is preliminary data.</text>
</comment>
<accession>A0A9P9YSE1</accession>
<evidence type="ECO:0000313" key="1">
    <source>
        <dbReference type="EMBL" id="KAI8042028.1"/>
    </source>
</evidence>
<feature type="non-terminal residue" evidence="1">
    <location>
        <position position="1"/>
    </location>
</feature>
<dbReference type="AlphaFoldDB" id="A0A9P9YSE1"/>
<dbReference type="EMBL" id="JAMKOV010000002">
    <property type="protein sequence ID" value="KAI8042028.1"/>
    <property type="molecule type" value="Genomic_DNA"/>
</dbReference>